<name>A0A9D9HGV8_9SPIR</name>
<sequence length="504" mass="54991">MPAFFLTDDKASQEEFLACIRDTAKAIAESCAQPAPDSGAGGQAFFPAYCGPEPAELRAQLAAIPVFPAEGKGFQAVLENIRTHVLPNLVRTASPGYLAHLHSPVLLESVAAELVIAAFNPSMDSWDQSPAATEIEVLVIRELCRLFGFGGTADGVFTSGGSQSNLTGILLARDAFCTQKLKFDVKKHGLPENSARFRMYASEVSHFSMEKSAHLLGLGYGAVRKVPADGRRKMDAGALRRMIREDLAQGNLPFCVAATAGTTDYGSIDPLDDVAEICAEYGLWMHTDAAYGSGLILSGAYRNRLRGIERADSVTVDFHKMFLQPISCSAVLLRDGSQFSPLELHADYLNREEDEEDGYINLVGKSMQTTRRFDALKVWASFQVRGKDGWDAILASCVENAAYVYERLQAAPDSFETIAPPEISSVVFRVRPKPGSVCSGEADTDRMNKSIRRTLLHKKGIITGQTTDNGRVFLKFTLLNPAITRNDLDRLLACILALRDGWQP</sequence>
<dbReference type="InterPro" id="IPR010977">
    <property type="entry name" value="Aromatic_deC"/>
</dbReference>
<gene>
    <name evidence="8" type="ORF">IAA96_02045</name>
</gene>
<dbReference type="Gene3D" id="3.40.640.10">
    <property type="entry name" value="Type I PLP-dependent aspartate aminotransferase-like (Major domain)"/>
    <property type="match status" value="1"/>
</dbReference>
<dbReference type="GO" id="GO:0030170">
    <property type="term" value="F:pyridoxal phosphate binding"/>
    <property type="evidence" value="ECO:0007669"/>
    <property type="project" value="InterPro"/>
</dbReference>
<reference evidence="8" key="2">
    <citation type="journal article" date="2021" name="PeerJ">
        <title>Extensive microbial diversity within the chicken gut microbiome revealed by metagenomics and culture.</title>
        <authorList>
            <person name="Gilroy R."/>
            <person name="Ravi A."/>
            <person name="Getino M."/>
            <person name="Pursley I."/>
            <person name="Horton D.L."/>
            <person name="Alikhan N.F."/>
            <person name="Baker D."/>
            <person name="Gharbi K."/>
            <person name="Hall N."/>
            <person name="Watson M."/>
            <person name="Adriaenssens E.M."/>
            <person name="Foster-Nyarko E."/>
            <person name="Jarju S."/>
            <person name="Secka A."/>
            <person name="Antonio M."/>
            <person name="Oren A."/>
            <person name="Chaudhuri R.R."/>
            <person name="La Ragione R."/>
            <person name="Hildebrand F."/>
            <person name="Pallen M.J."/>
        </authorList>
    </citation>
    <scope>NUCLEOTIDE SEQUENCE</scope>
    <source>
        <strain evidence="8">B3-4054</strain>
    </source>
</reference>
<keyword evidence="5 7" id="KW-0456">Lyase</keyword>
<dbReference type="PANTHER" id="PTHR45677:SF8">
    <property type="entry name" value="CYSTEINE SULFINIC ACID DECARBOXYLASE"/>
    <property type="match status" value="1"/>
</dbReference>
<accession>A0A9D9HGV8</accession>
<organism evidence="8 9">
    <name type="scientific">Candidatus Avitreponema avistercoris</name>
    <dbReference type="NCBI Taxonomy" id="2840705"/>
    <lineage>
        <taxon>Bacteria</taxon>
        <taxon>Pseudomonadati</taxon>
        <taxon>Spirochaetota</taxon>
        <taxon>Spirochaetia</taxon>
        <taxon>Spirochaetales</taxon>
        <taxon>Candidatus Avitreponema</taxon>
    </lineage>
</organism>
<comment type="similarity">
    <text evidence="2 7">Belongs to the group II decarboxylase family.</text>
</comment>
<dbReference type="InterPro" id="IPR015421">
    <property type="entry name" value="PyrdxlP-dep_Trfase_major"/>
</dbReference>
<evidence type="ECO:0000256" key="3">
    <source>
        <dbReference type="ARBA" id="ARBA00022793"/>
    </source>
</evidence>
<evidence type="ECO:0000256" key="5">
    <source>
        <dbReference type="ARBA" id="ARBA00023239"/>
    </source>
</evidence>
<dbReference type="CDD" id="cd06450">
    <property type="entry name" value="DOPA_deC_like"/>
    <property type="match status" value="1"/>
</dbReference>
<evidence type="ECO:0000256" key="6">
    <source>
        <dbReference type="PIRSR" id="PIRSR602129-50"/>
    </source>
</evidence>
<keyword evidence="8" id="KW-0808">Transferase</keyword>
<evidence type="ECO:0000256" key="4">
    <source>
        <dbReference type="ARBA" id="ARBA00022898"/>
    </source>
</evidence>
<keyword evidence="3" id="KW-0210">Decarboxylase</keyword>
<dbReference type="GO" id="GO:0016831">
    <property type="term" value="F:carboxy-lyase activity"/>
    <property type="evidence" value="ECO:0007669"/>
    <property type="project" value="UniProtKB-KW"/>
</dbReference>
<proteinExistence type="inferred from homology"/>
<dbReference type="InterPro" id="IPR021115">
    <property type="entry name" value="Pyridoxal-P_BS"/>
</dbReference>
<dbReference type="Pfam" id="PF00282">
    <property type="entry name" value="Pyridoxal_deC"/>
    <property type="match status" value="1"/>
</dbReference>
<evidence type="ECO:0000256" key="2">
    <source>
        <dbReference type="ARBA" id="ARBA00009533"/>
    </source>
</evidence>
<dbReference type="PANTHER" id="PTHR45677">
    <property type="entry name" value="GLUTAMATE DECARBOXYLASE-RELATED"/>
    <property type="match status" value="1"/>
</dbReference>
<dbReference type="InterPro" id="IPR002129">
    <property type="entry name" value="PyrdxlP-dep_de-COase"/>
</dbReference>
<dbReference type="SUPFAM" id="SSF53383">
    <property type="entry name" value="PLP-dependent transferases"/>
    <property type="match status" value="1"/>
</dbReference>
<dbReference type="AlphaFoldDB" id="A0A9D9HGV8"/>
<dbReference type="InterPro" id="IPR015424">
    <property type="entry name" value="PyrdxlP-dep_Trfase"/>
</dbReference>
<comment type="cofactor">
    <cofactor evidence="1 6 7">
        <name>pyridoxal 5'-phosphate</name>
        <dbReference type="ChEBI" id="CHEBI:597326"/>
    </cofactor>
</comment>
<evidence type="ECO:0000313" key="9">
    <source>
        <dbReference type="Proteomes" id="UP000823616"/>
    </source>
</evidence>
<dbReference type="PROSITE" id="PS00392">
    <property type="entry name" value="DDC_GAD_HDC_YDC"/>
    <property type="match status" value="1"/>
</dbReference>
<dbReference type="Proteomes" id="UP000823616">
    <property type="component" value="Unassembled WGS sequence"/>
</dbReference>
<comment type="caution">
    <text evidence="8">The sequence shown here is derived from an EMBL/GenBank/DDBJ whole genome shotgun (WGS) entry which is preliminary data.</text>
</comment>
<reference evidence="8" key="1">
    <citation type="submission" date="2020-10" db="EMBL/GenBank/DDBJ databases">
        <authorList>
            <person name="Gilroy R."/>
        </authorList>
    </citation>
    <scope>NUCLEOTIDE SEQUENCE</scope>
    <source>
        <strain evidence="8">B3-4054</strain>
    </source>
</reference>
<dbReference type="GO" id="GO:0005737">
    <property type="term" value="C:cytoplasm"/>
    <property type="evidence" value="ECO:0007669"/>
    <property type="project" value="TreeGrafter"/>
</dbReference>
<keyword evidence="4 6" id="KW-0663">Pyridoxal phosphate</keyword>
<dbReference type="GO" id="GO:0008483">
    <property type="term" value="F:transaminase activity"/>
    <property type="evidence" value="ECO:0007669"/>
    <property type="project" value="UniProtKB-KW"/>
</dbReference>
<dbReference type="GO" id="GO:0019752">
    <property type="term" value="P:carboxylic acid metabolic process"/>
    <property type="evidence" value="ECO:0007669"/>
    <property type="project" value="InterPro"/>
</dbReference>
<evidence type="ECO:0000313" key="8">
    <source>
        <dbReference type="EMBL" id="MBO8449868.1"/>
    </source>
</evidence>
<feature type="modified residue" description="N6-(pyridoxal phosphate)lysine" evidence="6">
    <location>
        <position position="320"/>
    </location>
</feature>
<dbReference type="GO" id="GO:0006520">
    <property type="term" value="P:amino acid metabolic process"/>
    <property type="evidence" value="ECO:0007669"/>
    <property type="project" value="InterPro"/>
</dbReference>
<evidence type="ECO:0000256" key="1">
    <source>
        <dbReference type="ARBA" id="ARBA00001933"/>
    </source>
</evidence>
<protein>
    <submittedName>
        <fullName evidence="8">Aspartate aminotransferase family protein</fullName>
    </submittedName>
</protein>
<dbReference type="Gene3D" id="3.90.1150.170">
    <property type="match status" value="1"/>
</dbReference>
<evidence type="ECO:0000256" key="7">
    <source>
        <dbReference type="RuleBase" id="RU000382"/>
    </source>
</evidence>
<dbReference type="PRINTS" id="PR00800">
    <property type="entry name" value="YHDCRBOXLASE"/>
</dbReference>
<dbReference type="EMBL" id="JADIMS010000036">
    <property type="protein sequence ID" value="MBO8449868.1"/>
    <property type="molecule type" value="Genomic_DNA"/>
</dbReference>
<keyword evidence="8" id="KW-0032">Aminotransferase</keyword>